<dbReference type="RefSeq" id="WP_216571878.1">
    <property type="nucleotide sequence ID" value="NZ_JAHLOQ010000048.1"/>
</dbReference>
<proteinExistence type="predicted"/>
<dbReference type="Pfam" id="PF00534">
    <property type="entry name" value="Glycos_transf_1"/>
    <property type="match status" value="1"/>
</dbReference>
<dbReference type="Pfam" id="PF13439">
    <property type="entry name" value="Glyco_transf_4"/>
    <property type="match status" value="1"/>
</dbReference>
<dbReference type="PANTHER" id="PTHR12526:SF630">
    <property type="entry name" value="GLYCOSYLTRANSFERASE"/>
    <property type="match status" value="1"/>
</dbReference>
<name>A0ABS6DZP1_9FIRM</name>
<accession>A0ABS6DZP1</accession>
<sequence length="370" mass="42476">MKEILFFIPNLMHGGAEKVLVNLVNNLDKNKYNVTLQTIFDVGVNKQYLNKDIKYKYIFKKLFRGSTTLFKLFPPKFLYKFLIKDEYDIVVSYLEGPTARIISGCPYDSKKVSWIHIEINDGEKFALGFRNCEEARKCYSKFDEIVCVSDTVKQIFLETSGLNESNIDVLYNTNETDQIVEKSKEAVDDVVFDKNTVNICSVGKITGTKGYDRLARVHKRLIDEGLNHHIYILGIGEDKDKINKYIKENNLQETYTLLGFRDNPYKYVSKCDLFVCSSLREGFSTAVTESLVVGTPVVSTLCSGAQELLGYNNEYGLVVENSEEGIYEGLKEVLKNKELLTYYKNKTKERSKLFSKEKTIMEVEKMLDCL</sequence>
<evidence type="ECO:0000313" key="3">
    <source>
        <dbReference type="EMBL" id="MBU5337311.1"/>
    </source>
</evidence>
<reference evidence="3 4" key="1">
    <citation type="submission" date="2021-06" db="EMBL/GenBank/DDBJ databases">
        <authorList>
            <person name="Sun Q."/>
            <person name="Li D."/>
        </authorList>
    </citation>
    <scope>NUCLEOTIDE SEQUENCE [LARGE SCALE GENOMIC DNA]</scope>
    <source>
        <strain evidence="3 4">N19</strain>
    </source>
</reference>
<feature type="domain" description="Glycosyltransferase subfamily 4-like N-terminal" evidence="2">
    <location>
        <begin position="14"/>
        <end position="173"/>
    </location>
</feature>
<dbReference type="InterPro" id="IPR001296">
    <property type="entry name" value="Glyco_trans_1"/>
</dbReference>
<dbReference type="PANTHER" id="PTHR12526">
    <property type="entry name" value="GLYCOSYLTRANSFERASE"/>
    <property type="match status" value="1"/>
</dbReference>
<evidence type="ECO:0000259" key="2">
    <source>
        <dbReference type="Pfam" id="PF13439"/>
    </source>
</evidence>
<gene>
    <name evidence="3" type="ORF">KQI20_12745</name>
</gene>
<keyword evidence="4" id="KW-1185">Reference proteome</keyword>
<dbReference type="InterPro" id="IPR028098">
    <property type="entry name" value="Glyco_trans_4-like_N"/>
</dbReference>
<protein>
    <submittedName>
        <fullName evidence="3">Glycosyltransferase</fullName>
    </submittedName>
</protein>
<organism evidence="3 4">
    <name type="scientific">Intestinibacter bartlettii</name>
    <dbReference type="NCBI Taxonomy" id="261299"/>
    <lineage>
        <taxon>Bacteria</taxon>
        <taxon>Bacillati</taxon>
        <taxon>Bacillota</taxon>
        <taxon>Clostridia</taxon>
        <taxon>Peptostreptococcales</taxon>
        <taxon>Peptostreptococcaceae</taxon>
        <taxon>Intestinibacter</taxon>
    </lineage>
</organism>
<dbReference type="CDD" id="cd03811">
    <property type="entry name" value="GT4_GT28_WabH-like"/>
    <property type="match status" value="1"/>
</dbReference>
<evidence type="ECO:0000259" key="1">
    <source>
        <dbReference type="Pfam" id="PF00534"/>
    </source>
</evidence>
<evidence type="ECO:0000313" key="4">
    <source>
        <dbReference type="Proteomes" id="UP001196301"/>
    </source>
</evidence>
<dbReference type="EMBL" id="JAHLOQ010000048">
    <property type="protein sequence ID" value="MBU5337311.1"/>
    <property type="molecule type" value="Genomic_DNA"/>
</dbReference>
<feature type="domain" description="Glycosyl transferase family 1" evidence="1">
    <location>
        <begin position="190"/>
        <end position="350"/>
    </location>
</feature>
<dbReference type="Proteomes" id="UP001196301">
    <property type="component" value="Unassembled WGS sequence"/>
</dbReference>
<comment type="caution">
    <text evidence="3">The sequence shown here is derived from an EMBL/GenBank/DDBJ whole genome shotgun (WGS) entry which is preliminary data.</text>
</comment>